<dbReference type="Pfam" id="PF02825">
    <property type="entry name" value="WWE"/>
    <property type="match status" value="1"/>
</dbReference>
<evidence type="ECO:0000313" key="4">
    <source>
        <dbReference type="EMBL" id="CAL4764597.1"/>
    </source>
</evidence>
<evidence type="ECO:0000256" key="1">
    <source>
        <dbReference type="SAM" id="MobiDB-lite"/>
    </source>
</evidence>
<sequence>MGGHASTRAAAEVCDESCLTDEERQLSPLFCEVLMMLWKHQRSLGGLKHFASSRPSLRHKVKKEDFCTNYTDFEYVYMTVLGFAKLHALVEEITKLNNGENFTRNPGVQLLERACGMTMHGDREGSNALLRSAPGAMLEAYQAAKASGKILEFFRKAFDRKADPCLEGRTSRLMHFAEQQRAPGGSMAPWEDISLQRLPADAAVKDVAGEHLRVFCNECTWQWAKKIGTSYEKAKELRFGSDEALAEDFAQSYNAETFSQALRARGVVRRGTASCRWEVQLEDGTWGPYEEDASASIESAHQLGQPELELRLGPRGWQYTIDLQNQVQRNDKTKKSRPIRRTEVATSPVSPEGVAGGARLTEDELAEAIRYFVGLCTLPSKATLSPAPPPSRPSGSSATPSA</sequence>
<protein>
    <recommendedName>
        <fullName evidence="2">WWE domain-containing protein</fullName>
    </recommendedName>
</protein>
<name>A0A9P1FJY5_9DINO</name>
<feature type="region of interest" description="Disordered" evidence="1">
    <location>
        <begin position="380"/>
        <end position="402"/>
    </location>
</feature>
<feature type="region of interest" description="Disordered" evidence="1">
    <location>
        <begin position="328"/>
        <end position="358"/>
    </location>
</feature>
<comment type="caution">
    <text evidence="3">The sequence shown here is derived from an EMBL/GenBank/DDBJ whole genome shotgun (WGS) entry which is preliminary data.</text>
</comment>
<gene>
    <name evidence="3" type="ORF">C1SCF055_LOCUS5438</name>
</gene>
<keyword evidence="5" id="KW-1185">Reference proteome</keyword>
<evidence type="ECO:0000259" key="2">
    <source>
        <dbReference type="PROSITE" id="PS50918"/>
    </source>
</evidence>
<dbReference type="EMBL" id="CAMXCT030000333">
    <property type="protein sequence ID" value="CAL4764597.1"/>
    <property type="molecule type" value="Genomic_DNA"/>
</dbReference>
<proteinExistence type="predicted"/>
<dbReference type="Proteomes" id="UP001152797">
    <property type="component" value="Unassembled WGS sequence"/>
</dbReference>
<reference evidence="4 5" key="2">
    <citation type="submission" date="2024-05" db="EMBL/GenBank/DDBJ databases">
        <authorList>
            <person name="Chen Y."/>
            <person name="Shah S."/>
            <person name="Dougan E. K."/>
            <person name="Thang M."/>
            <person name="Chan C."/>
        </authorList>
    </citation>
    <scope>NUCLEOTIDE SEQUENCE [LARGE SCALE GENOMIC DNA]</scope>
</reference>
<organism evidence="3">
    <name type="scientific">Cladocopium goreaui</name>
    <dbReference type="NCBI Taxonomy" id="2562237"/>
    <lineage>
        <taxon>Eukaryota</taxon>
        <taxon>Sar</taxon>
        <taxon>Alveolata</taxon>
        <taxon>Dinophyceae</taxon>
        <taxon>Suessiales</taxon>
        <taxon>Symbiodiniaceae</taxon>
        <taxon>Cladocopium</taxon>
    </lineage>
</organism>
<dbReference type="InterPro" id="IPR037197">
    <property type="entry name" value="WWE_dom_sf"/>
</dbReference>
<reference evidence="3" key="1">
    <citation type="submission" date="2022-10" db="EMBL/GenBank/DDBJ databases">
        <authorList>
            <person name="Chen Y."/>
            <person name="Dougan E. K."/>
            <person name="Chan C."/>
            <person name="Rhodes N."/>
            <person name="Thang M."/>
        </authorList>
    </citation>
    <scope>NUCLEOTIDE SEQUENCE</scope>
</reference>
<feature type="compositionally biased region" description="Low complexity" evidence="1">
    <location>
        <begin position="393"/>
        <end position="402"/>
    </location>
</feature>
<dbReference type="EMBL" id="CAMXCT020000333">
    <property type="protein sequence ID" value="CAL1130660.1"/>
    <property type="molecule type" value="Genomic_DNA"/>
</dbReference>
<dbReference type="SUPFAM" id="SSF117839">
    <property type="entry name" value="WWE domain"/>
    <property type="match status" value="1"/>
</dbReference>
<dbReference type="InterPro" id="IPR004170">
    <property type="entry name" value="WWE_dom"/>
</dbReference>
<dbReference type="EMBL" id="CAMXCT010000333">
    <property type="protein sequence ID" value="CAI3977285.1"/>
    <property type="molecule type" value="Genomic_DNA"/>
</dbReference>
<dbReference type="GO" id="GO:0008270">
    <property type="term" value="F:zinc ion binding"/>
    <property type="evidence" value="ECO:0007669"/>
    <property type="project" value="InterPro"/>
</dbReference>
<dbReference type="OrthoDB" id="2449614at2759"/>
<dbReference type="InterPro" id="IPR018123">
    <property type="entry name" value="WWE-dom_subgr"/>
</dbReference>
<dbReference type="AlphaFoldDB" id="A0A9P1FJY5"/>
<accession>A0A9P1FJY5</accession>
<dbReference type="SMART" id="SM00678">
    <property type="entry name" value="WWE"/>
    <property type="match status" value="1"/>
</dbReference>
<evidence type="ECO:0000313" key="5">
    <source>
        <dbReference type="Proteomes" id="UP001152797"/>
    </source>
</evidence>
<dbReference type="PROSITE" id="PS50918">
    <property type="entry name" value="WWE"/>
    <property type="match status" value="1"/>
</dbReference>
<dbReference type="Gene3D" id="3.30.720.50">
    <property type="match status" value="1"/>
</dbReference>
<feature type="domain" description="WWE" evidence="2">
    <location>
        <begin position="263"/>
        <end position="341"/>
    </location>
</feature>
<evidence type="ECO:0000313" key="3">
    <source>
        <dbReference type="EMBL" id="CAI3977285.1"/>
    </source>
</evidence>